<dbReference type="EMBL" id="CP060714">
    <property type="protein sequence ID" value="QNN56784.1"/>
    <property type="molecule type" value="Genomic_DNA"/>
</dbReference>
<name>A0A7G9RMF9_9BURK</name>
<evidence type="ECO:0000313" key="2">
    <source>
        <dbReference type="Proteomes" id="UP000515811"/>
    </source>
</evidence>
<dbReference type="InterPro" id="IPR046137">
    <property type="entry name" value="DUF6139"/>
</dbReference>
<protein>
    <submittedName>
        <fullName evidence="1">Uncharacterized protein</fullName>
    </submittedName>
</protein>
<evidence type="ECO:0000313" key="1">
    <source>
        <dbReference type="EMBL" id="QNN56784.1"/>
    </source>
</evidence>
<accession>A0A7G9RMF9</accession>
<reference evidence="1 2" key="1">
    <citation type="submission" date="2020-08" db="EMBL/GenBank/DDBJ databases">
        <title>Genome sequence of Diaphorobacter ruginosibacter DSM 27467T.</title>
        <authorList>
            <person name="Hyun D.-W."/>
            <person name="Bae J.-W."/>
        </authorList>
    </citation>
    <scope>NUCLEOTIDE SEQUENCE [LARGE SCALE GENOMIC DNA]</scope>
    <source>
        <strain evidence="1 2">DSM 27467</strain>
    </source>
</reference>
<gene>
    <name evidence="1" type="ORF">H9K76_20135</name>
</gene>
<dbReference type="Pfam" id="PF19636">
    <property type="entry name" value="DUF6139"/>
    <property type="match status" value="1"/>
</dbReference>
<dbReference type="Proteomes" id="UP000515811">
    <property type="component" value="Chromosome"/>
</dbReference>
<dbReference type="AlphaFoldDB" id="A0A7G9RMF9"/>
<proteinExistence type="predicted"/>
<keyword evidence="2" id="KW-1185">Reference proteome</keyword>
<sequence length="78" mass="9213">MFVNVFRRDEGRGKFSHLVVPVGKNIPQEVTNWDWHDEERNKDLNEDLDRWPEYGIEAPGRQLKEKGYAITSLHEMTS</sequence>
<dbReference type="RefSeq" id="WP_187597050.1">
    <property type="nucleotide sequence ID" value="NZ_CP060714.1"/>
</dbReference>
<dbReference type="KEGG" id="drg:H9K76_20135"/>
<organism evidence="1 2">
    <name type="scientific">Diaphorobacter ruginosibacter</name>
    <dbReference type="NCBI Taxonomy" id="1715720"/>
    <lineage>
        <taxon>Bacteria</taxon>
        <taxon>Pseudomonadati</taxon>
        <taxon>Pseudomonadota</taxon>
        <taxon>Betaproteobacteria</taxon>
        <taxon>Burkholderiales</taxon>
        <taxon>Comamonadaceae</taxon>
        <taxon>Diaphorobacter</taxon>
    </lineage>
</organism>